<feature type="transmembrane region" description="Helical" evidence="1">
    <location>
        <begin position="58"/>
        <end position="75"/>
    </location>
</feature>
<protein>
    <submittedName>
        <fullName evidence="2">Uncharacterized protein</fullName>
    </submittedName>
</protein>
<dbReference type="AlphaFoldDB" id="A0A6G9Z4Q1"/>
<dbReference type="Proteomes" id="UP000500953">
    <property type="component" value="Chromosome"/>
</dbReference>
<feature type="transmembrane region" description="Helical" evidence="1">
    <location>
        <begin position="112"/>
        <end position="130"/>
    </location>
</feature>
<sequence>MLAVVVGIGGGAVCFRHRTGDAPATDPSARRRYGIVVGVEFGVVAIVAAVLGASGHSAFISVAIAAVVGVHFYPLASILNDPGLQPLSVLTCLVAVVGLVAGIAGAVAPSAVVGPGVGILLTGYGAWGLVSPARRRISGHAAETR</sequence>
<evidence type="ECO:0000313" key="2">
    <source>
        <dbReference type="EMBL" id="QIS20156.1"/>
    </source>
</evidence>
<accession>A0A6G9Z4Q1</accession>
<gene>
    <name evidence="2" type="ORF">F6W96_19510</name>
</gene>
<feature type="transmembrane region" description="Helical" evidence="1">
    <location>
        <begin position="33"/>
        <end position="52"/>
    </location>
</feature>
<keyword evidence="1" id="KW-0812">Transmembrane</keyword>
<keyword evidence="1" id="KW-1133">Transmembrane helix</keyword>
<keyword evidence="1" id="KW-0472">Membrane</keyword>
<evidence type="ECO:0000313" key="3">
    <source>
        <dbReference type="Proteomes" id="UP000500953"/>
    </source>
</evidence>
<dbReference type="EMBL" id="CP046173">
    <property type="protein sequence ID" value="QIS20156.1"/>
    <property type="molecule type" value="Genomic_DNA"/>
</dbReference>
<evidence type="ECO:0000256" key="1">
    <source>
        <dbReference type="SAM" id="Phobius"/>
    </source>
</evidence>
<name>A0A6G9Z4Q1_9NOCA</name>
<dbReference type="RefSeq" id="WP_167487511.1">
    <property type="nucleotide sequence ID" value="NZ_CP046173.1"/>
</dbReference>
<reference evidence="2 3" key="1">
    <citation type="journal article" date="2019" name="ACS Chem. Biol.">
        <title>Identification and Mobilization of a Cryptic Antibiotic Biosynthesis Gene Locus from a Human-Pathogenic Nocardia Isolate.</title>
        <authorList>
            <person name="Herisse M."/>
            <person name="Ishida K."/>
            <person name="Porter J.L."/>
            <person name="Howden B."/>
            <person name="Hertweck C."/>
            <person name="Stinear T.P."/>
            <person name="Pidot S.J."/>
        </authorList>
    </citation>
    <scope>NUCLEOTIDE SEQUENCE [LARGE SCALE GENOMIC DNA]</scope>
    <source>
        <strain evidence="2 3">AUSMDU00012715</strain>
    </source>
</reference>
<feature type="transmembrane region" description="Helical" evidence="1">
    <location>
        <begin position="87"/>
        <end position="106"/>
    </location>
</feature>
<proteinExistence type="predicted"/>
<organism evidence="2 3">
    <name type="scientific">Nocardia terpenica</name>
    <dbReference type="NCBI Taxonomy" id="455432"/>
    <lineage>
        <taxon>Bacteria</taxon>
        <taxon>Bacillati</taxon>
        <taxon>Actinomycetota</taxon>
        <taxon>Actinomycetes</taxon>
        <taxon>Mycobacteriales</taxon>
        <taxon>Nocardiaceae</taxon>
        <taxon>Nocardia</taxon>
    </lineage>
</organism>